<gene>
    <name evidence="2" type="ORF">E4663_15375</name>
</gene>
<evidence type="ECO:0000313" key="3">
    <source>
        <dbReference type="Proteomes" id="UP000297982"/>
    </source>
</evidence>
<sequence length="84" mass="9403">MSSQQWFSTIGVGLAFFALFAVPFSLAGVAIAAIVILDFLIVPVLIALLVLTLIFFGVFAYLLSKFIDAVYHPHHHHHYHHNEQ</sequence>
<keyword evidence="1" id="KW-0812">Transmembrane</keyword>
<protein>
    <submittedName>
        <fullName evidence="2">Uncharacterized protein</fullName>
    </submittedName>
</protein>
<evidence type="ECO:0000313" key="2">
    <source>
        <dbReference type="EMBL" id="TGB02010.1"/>
    </source>
</evidence>
<dbReference type="EMBL" id="SRJC01000004">
    <property type="protein sequence ID" value="TGB02010.1"/>
    <property type="molecule type" value="Genomic_DNA"/>
</dbReference>
<reference evidence="2 3" key="1">
    <citation type="journal article" date="2003" name="Int. J. Syst. Evol. Microbiol.">
        <title>Halobacillus salinus sp. nov., isolated from a salt lake on the coast of the East Sea in Korea.</title>
        <authorList>
            <person name="Yoon J.H."/>
            <person name="Kang K.H."/>
            <person name="Park Y.H."/>
        </authorList>
    </citation>
    <scope>NUCLEOTIDE SEQUENCE [LARGE SCALE GENOMIC DNA]</scope>
    <source>
        <strain evidence="2 3">HSL-3</strain>
    </source>
</reference>
<feature type="transmembrane region" description="Helical" evidence="1">
    <location>
        <begin position="40"/>
        <end position="63"/>
    </location>
</feature>
<dbReference type="RefSeq" id="WP_135328282.1">
    <property type="nucleotide sequence ID" value="NZ_SRJC01000004.1"/>
</dbReference>
<feature type="transmembrane region" description="Helical" evidence="1">
    <location>
        <begin position="12"/>
        <end position="34"/>
    </location>
</feature>
<keyword evidence="1" id="KW-0472">Membrane</keyword>
<keyword evidence="1" id="KW-1133">Transmembrane helix</keyword>
<organism evidence="2 3">
    <name type="scientific">Halobacillus salinus</name>
    <dbReference type="NCBI Taxonomy" id="192814"/>
    <lineage>
        <taxon>Bacteria</taxon>
        <taxon>Bacillati</taxon>
        <taxon>Bacillota</taxon>
        <taxon>Bacilli</taxon>
        <taxon>Bacillales</taxon>
        <taxon>Bacillaceae</taxon>
        <taxon>Halobacillus</taxon>
    </lineage>
</organism>
<dbReference type="AlphaFoldDB" id="A0A4Z0GXZ7"/>
<keyword evidence="3" id="KW-1185">Reference proteome</keyword>
<evidence type="ECO:0000256" key="1">
    <source>
        <dbReference type="SAM" id="Phobius"/>
    </source>
</evidence>
<proteinExistence type="predicted"/>
<comment type="caution">
    <text evidence="2">The sequence shown here is derived from an EMBL/GenBank/DDBJ whole genome shotgun (WGS) entry which is preliminary data.</text>
</comment>
<dbReference type="Proteomes" id="UP000297982">
    <property type="component" value="Unassembled WGS sequence"/>
</dbReference>
<name>A0A4Z0GXZ7_9BACI</name>
<accession>A0A4Z0GXZ7</accession>